<feature type="domain" description="C2H2-type" evidence="3">
    <location>
        <begin position="1046"/>
        <end position="1073"/>
    </location>
</feature>
<dbReference type="PhylomeDB" id="T1JBE9"/>
<dbReference type="PANTHER" id="PTHR21190:SF1">
    <property type="entry name" value="GH10077P"/>
    <property type="match status" value="1"/>
</dbReference>
<organism evidence="4 5">
    <name type="scientific">Strigamia maritima</name>
    <name type="common">European centipede</name>
    <name type="synonym">Geophilus maritimus</name>
    <dbReference type="NCBI Taxonomy" id="126957"/>
    <lineage>
        <taxon>Eukaryota</taxon>
        <taxon>Metazoa</taxon>
        <taxon>Ecdysozoa</taxon>
        <taxon>Arthropoda</taxon>
        <taxon>Myriapoda</taxon>
        <taxon>Chilopoda</taxon>
        <taxon>Pleurostigmophora</taxon>
        <taxon>Geophilomorpha</taxon>
        <taxon>Linotaeniidae</taxon>
        <taxon>Strigamia</taxon>
    </lineage>
</organism>
<evidence type="ECO:0000313" key="5">
    <source>
        <dbReference type="Proteomes" id="UP000014500"/>
    </source>
</evidence>
<reference evidence="5" key="1">
    <citation type="submission" date="2011-05" db="EMBL/GenBank/DDBJ databases">
        <authorList>
            <person name="Richards S.R."/>
            <person name="Qu J."/>
            <person name="Jiang H."/>
            <person name="Jhangiani S.N."/>
            <person name="Agravi P."/>
            <person name="Goodspeed R."/>
            <person name="Gross S."/>
            <person name="Mandapat C."/>
            <person name="Jackson L."/>
            <person name="Mathew T."/>
            <person name="Pu L."/>
            <person name="Thornton R."/>
            <person name="Saada N."/>
            <person name="Wilczek-Boney K.B."/>
            <person name="Lee S."/>
            <person name="Kovar C."/>
            <person name="Wu Y."/>
            <person name="Scherer S.E."/>
            <person name="Worley K.C."/>
            <person name="Muzny D.M."/>
            <person name="Gibbs R."/>
        </authorList>
    </citation>
    <scope>NUCLEOTIDE SEQUENCE</scope>
    <source>
        <strain evidence="5">Brora</strain>
    </source>
</reference>
<dbReference type="HOGENOM" id="CLU_003979_0_0_1"/>
<feature type="region of interest" description="Disordered" evidence="2">
    <location>
        <begin position="529"/>
        <end position="557"/>
    </location>
</feature>
<keyword evidence="1" id="KW-0479">Metal-binding</keyword>
<proteinExistence type="predicted"/>
<dbReference type="Gene3D" id="3.30.160.60">
    <property type="entry name" value="Classic Zinc Finger"/>
    <property type="match status" value="4"/>
</dbReference>
<dbReference type="OMA" id="HIAEVHM"/>
<reference evidence="4" key="2">
    <citation type="submission" date="2015-02" db="UniProtKB">
        <authorList>
            <consortium name="EnsemblMetazoa"/>
        </authorList>
    </citation>
    <scope>IDENTIFICATION</scope>
</reference>
<keyword evidence="5" id="KW-1185">Reference proteome</keyword>
<feature type="compositionally biased region" description="Basic and acidic residues" evidence="2">
    <location>
        <begin position="49"/>
        <end position="62"/>
    </location>
</feature>
<feature type="domain" description="C2H2-type" evidence="3">
    <location>
        <begin position="359"/>
        <end position="387"/>
    </location>
</feature>
<dbReference type="SUPFAM" id="SSF57667">
    <property type="entry name" value="beta-beta-alpha zinc fingers"/>
    <property type="match status" value="1"/>
</dbReference>
<feature type="region of interest" description="Disordered" evidence="2">
    <location>
        <begin position="1"/>
        <end position="84"/>
    </location>
</feature>
<dbReference type="Proteomes" id="UP000014500">
    <property type="component" value="Unassembled WGS sequence"/>
</dbReference>
<feature type="region of interest" description="Disordered" evidence="2">
    <location>
        <begin position="95"/>
        <end position="114"/>
    </location>
</feature>
<dbReference type="InterPro" id="IPR036236">
    <property type="entry name" value="Znf_C2H2_sf"/>
</dbReference>
<sequence length="1317" mass="146420">MASVTVNGSLGLDFTSSEEKSHEDSPISGGGYDDSTLNESPYQELLEDDALHMQDDKGKEIVMMEPLRPPVSASKKRRKQSNPVRFASVRLLESKNDDEVDDSPLDLAADLPDGRPDEQLDQLYRCIHCNALFEADEDLRMHIEEEHVQKVLERQLLHHNLSKAQAKDPVSLVGTEKDDPPDITLPYHNMHADNNNCKPCHIPLTMPQLTPNLPMSEAKDAIAGMMPSLTNPFGPPPFLIPLLTQGPSSSQQANIGSLPAPPIRIFNPEAYCEICNKEFCNKYFLKTHKANKHGIYSMDTLTSSPYASAFLTSSVSPAVTIPMRSLLPTTSSAGSSSSTISICDNGSIAKSSGPLNVEAYCEICQKEFCNKYFLRKHKHKIHGMFDPSLPPITSCSTLGGVNGIMTSPASTLDSPVSSSSASSITNVTSSNHMDCLTSELLSKDCNHRNLSQSHKVTMHCAPGILANQTEEEKGFVSQRPYIKPIMGIFTPERLREIGVINADAFCEICCKEFCNKFFLRTHKFSKHGISVPEPSPGTTPAFDDNSKSSTPKNGCSEGTMMGEEMSADLCCDICGRPFASVYLLKMHKFYSHNMPPIDYDEKLVSCHHPPIMAVKEEATGQECPENLVKNEIIDQNSGEDLRKLQTMIQELNAPLLKERLVSCNLCHKEMENKYFLRAHMMNEHGILHNEESNSGESSASVKISMSKDQTSHRKLSFPAPLPQPSLETETFCEICKKDFGTKYFLHVHKTNMHGMPIDLSMPPTSIDSGSTVQPLRPTSDPVATPSSSGDRPSVITGRNYCEICNKELCNKYFMKTHMLKMHGINIEDRAGIKGAAIIGGVTCDICQKELCSKYFLKVHKQNTHGIFEESPSGKENSMVGFSNEKDLGVMPGEITDDNSKYFSHYTEICPICDRRFKSIKWLKTHMVNDHNDYAKENGVMSLVNQQGPDIGKNCLICGKHFSDAVNLQVHTITSHYSTNSNEPFGDLNLSKIPIPVSTPHSVISSQEVAPDVHPEGAGSSGNPQQREEEMDACNQSRKSGNGSRIYHCSYCPYATRWLSNLYAHEKRHTGQGNENDKKFACRLCPRAYRYNHSLQRHMASHRRAAAASSVAVSSNLTTDTAIPLTKSDAQQTELRLKQRVKKYRCSKCLMKFRSRKFCLAHIYDVHSPRSRAPLMTAFYQKGLRLFKCRKCGFTSRLINNLKQHIKQQHKDLLNDAKFRQKQSQGSDTNNVWPTTTTASSQVDNPSPTNQIPMTYAMPQNPPTVGSFIMQPFLMAQPSDELVNPEMCANTFVPSLVYLPVCQKVSQPVTIAFTLTPA</sequence>
<accession>T1JBE9</accession>
<protein>
    <recommendedName>
        <fullName evidence="3">C2H2-type domain-containing protein</fullName>
    </recommendedName>
</protein>
<dbReference type="Pfam" id="PF00096">
    <property type="entry name" value="zf-C2H2"/>
    <property type="match status" value="2"/>
</dbReference>
<evidence type="ECO:0000313" key="4">
    <source>
        <dbReference type="EnsemblMetazoa" id="SMAR011091-PA"/>
    </source>
</evidence>
<dbReference type="EMBL" id="JH432010">
    <property type="status" value="NOT_ANNOTATED_CDS"/>
    <property type="molecule type" value="Genomic_DNA"/>
</dbReference>
<evidence type="ECO:0000256" key="2">
    <source>
        <dbReference type="SAM" id="MobiDB-lite"/>
    </source>
</evidence>
<feature type="region of interest" description="Disordered" evidence="2">
    <location>
        <begin position="763"/>
        <end position="791"/>
    </location>
</feature>
<evidence type="ECO:0000259" key="3">
    <source>
        <dbReference type="PROSITE" id="PS50157"/>
    </source>
</evidence>
<dbReference type="SMART" id="SM00355">
    <property type="entry name" value="ZnF_C2H2"/>
    <property type="match status" value="15"/>
</dbReference>
<feature type="region of interest" description="Disordered" evidence="2">
    <location>
        <begin position="1000"/>
        <end position="1041"/>
    </location>
</feature>
<dbReference type="PROSITE" id="PS50157">
    <property type="entry name" value="ZINC_FINGER_C2H2_2"/>
    <property type="match status" value="4"/>
</dbReference>
<keyword evidence="1" id="KW-0863">Zinc-finger</keyword>
<name>T1JBE9_STRMM</name>
<dbReference type="InterPro" id="IPR013087">
    <property type="entry name" value="Znf_C2H2_type"/>
</dbReference>
<feature type="compositionally biased region" description="Polar residues" evidence="2">
    <location>
        <begin position="1221"/>
        <end position="1245"/>
    </location>
</feature>
<dbReference type="PANTHER" id="PTHR21190">
    <property type="entry name" value="GH10077P"/>
    <property type="match status" value="1"/>
</dbReference>
<keyword evidence="1" id="KW-0862">Zinc</keyword>
<feature type="domain" description="C2H2-type" evidence="3">
    <location>
        <begin position="1079"/>
        <end position="1106"/>
    </location>
</feature>
<evidence type="ECO:0000256" key="1">
    <source>
        <dbReference type="PROSITE-ProRule" id="PRU00042"/>
    </source>
</evidence>
<feature type="domain" description="C2H2-type" evidence="3">
    <location>
        <begin position="952"/>
        <end position="980"/>
    </location>
</feature>
<dbReference type="PROSITE" id="PS00028">
    <property type="entry name" value="ZINC_FINGER_C2H2_1"/>
    <property type="match status" value="13"/>
</dbReference>
<dbReference type="eggNOG" id="KOG1721">
    <property type="taxonomic scope" value="Eukaryota"/>
</dbReference>
<feature type="compositionally biased region" description="Polar residues" evidence="2">
    <location>
        <begin position="763"/>
        <end position="773"/>
    </location>
</feature>
<dbReference type="GO" id="GO:0008270">
    <property type="term" value="F:zinc ion binding"/>
    <property type="evidence" value="ECO:0007669"/>
    <property type="project" value="UniProtKB-KW"/>
</dbReference>
<feature type="region of interest" description="Disordered" evidence="2">
    <location>
        <begin position="1219"/>
        <end position="1245"/>
    </location>
</feature>
<dbReference type="EnsemblMetazoa" id="SMAR011091-RA">
    <property type="protein sequence ID" value="SMAR011091-PA"/>
    <property type="gene ID" value="SMAR011091"/>
</dbReference>
<dbReference type="STRING" id="126957.T1JBE9"/>
<dbReference type="Pfam" id="PF13894">
    <property type="entry name" value="zf-C2H2_4"/>
    <property type="match status" value="1"/>
</dbReference>